<dbReference type="InterPro" id="IPR051683">
    <property type="entry name" value="Enoyl-CoA_Hydratase/Isomerase"/>
</dbReference>
<evidence type="ECO:0000256" key="1">
    <source>
        <dbReference type="ARBA" id="ARBA00005254"/>
    </source>
</evidence>
<evidence type="ECO:0000313" key="3">
    <source>
        <dbReference type="Proteomes" id="UP000267128"/>
    </source>
</evidence>
<dbReference type="GO" id="GO:0016853">
    <property type="term" value="F:isomerase activity"/>
    <property type="evidence" value="ECO:0007669"/>
    <property type="project" value="UniProtKB-KW"/>
</dbReference>
<accession>A0A3N0CIN4</accession>
<dbReference type="SUPFAM" id="SSF52096">
    <property type="entry name" value="ClpP/crotonase"/>
    <property type="match status" value="1"/>
</dbReference>
<protein>
    <submittedName>
        <fullName evidence="2">Enoyl-CoA hydratase/isomerase family protein</fullName>
    </submittedName>
</protein>
<dbReference type="Pfam" id="PF00378">
    <property type="entry name" value="ECH_1"/>
    <property type="match status" value="1"/>
</dbReference>
<reference evidence="2 3" key="1">
    <citation type="submission" date="2018-11" db="EMBL/GenBank/DDBJ databases">
        <authorList>
            <person name="Li F."/>
        </authorList>
    </citation>
    <scope>NUCLEOTIDE SEQUENCE [LARGE SCALE GENOMIC DNA]</scope>
    <source>
        <strain evidence="2 3">Gsoil 097</strain>
    </source>
</reference>
<keyword evidence="2" id="KW-0413">Isomerase</keyword>
<dbReference type="EMBL" id="RJSE01000007">
    <property type="protein sequence ID" value="RNL62803.1"/>
    <property type="molecule type" value="Genomic_DNA"/>
</dbReference>
<comment type="similarity">
    <text evidence="1">Belongs to the enoyl-CoA hydratase/isomerase family.</text>
</comment>
<keyword evidence="3" id="KW-1185">Reference proteome</keyword>
<dbReference type="PANTHER" id="PTHR42964:SF1">
    <property type="entry name" value="POLYKETIDE BIOSYNTHESIS ENOYL-COA HYDRATASE PKSH-RELATED"/>
    <property type="match status" value="1"/>
</dbReference>
<evidence type="ECO:0000313" key="2">
    <source>
        <dbReference type="EMBL" id="RNL62803.1"/>
    </source>
</evidence>
<dbReference type="CDD" id="cd06558">
    <property type="entry name" value="crotonase-like"/>
    <property type="match status" value="1"/>
</dbReference>
<dbReference type="Proteomes" id="UP000267128">
    <property type="component" value="Unassembled WGS sequence"/>
</dbReference>
<proteinExistence type="inferred from homology"/>
<dbReference type="PANTHER" id="PTHR42964">
    <property type="entry name" value="ENOYL-COA HYDRATASE"/>
    <property type="match status" value="1"/>
</dbReference>
<sequence>MTGVDSGTPDCLWTVGGGVFDIQVSRAHVRNAFSPTVYDAVKRGVTLAGAREDVRAVVLRGTPGAFGVGGDLSIFLGLLDGGREHFLSNFEANYDEPLPFHAILTCPKPVIAAVDGLCVAGGMLLAACADITIATPGSRFAIPEARVGLADSIAAALLPPIIGQARARYLLLTGAMIDAETAAAWGLVTSVAEDLEAETARIVDELQRAAPRAQSAYKQMLNAGTTIPSARPLMEAAVDGDGHAGLRAFVDKTPPPWLTATETPEHDS</sequence>
<organism evidence="2 3">
    <name type="scientific">Nocardioides marmoriginsengisoli</name>
    <dbReference type="NCBI Taxonomy" id="661483"/>
    <lineage>
        <taxon>Bacteria</taxon>
        <taxon>Bacillati</taxon>
        <taxon>Actinomycetota</taxon>
        <taxon>Actinomycetes</taxon>
        <taxon>Propionibacteriales</taxon>
        <taxon>Nocardioidaceae</taxon>
        <taxon>Nocardioides</taxon>
    </lineage>
</organism>
<dbReference type="Gene3D" id="3.90.226.10">
    <property type="entry name" value="2-enoyl-CoA Hydratase, Chain A, domain 1"/>
    <property type="match status" value="1"/>
</dbReference>
<name>A0A3N0CIN4_9ACTN</name>
<dbReference type="RefSeq" id="WP_123228097.1">
    <property type="nucleotide sequence ID" value="NZ_RJSE01000007.1"/>
</dbReference>
<comment type="caution">
    <text evidence="2">The sequence shown here is derived from an EMBL/GenBank/DDBJ whole genome shotgun (WGS) entry which is preliminary data.</text>
</comment>
<gene>
    <name evidence="2" type="ORF">EFK50_13740</name>
</gene>
<dbReference type="InterPro" id="IPR029045">
    <property type="entry name" value="ClpP/crotonase-like_dom_sf"/>
</dbReference>
<dbReference type="OrthoDB" id="9790967at2"/>
<dbReference type="AlphaFoldDB" id="A0A3N0CIN4"/>
<dbReference type="InterPro" id="IPR001753">
    <property type="entry name" value="Enoyl-CoA_hydra/iso"/>
</dbReference>